<dbReference type="AlphaFoldDB" id="A0AA88HRT0"/>
<gene>
    <name evidence="1" type="ORF">QYM36_012000</name>
</gene>
<dbReference type="Proteomes" id="UP001187531">
    <property type="component" value="Unassembled WGS sequence"/>
</dbReference>
<reference evidence="1" key="1">
    <citation type="submission" date="2023-07" db="EMBL/GenBank/DDBJ databases">
        <title>Chromosome-level genome assembly of Artemia franciscana.</title>
        <authorList>
            <person name="Jo E."/>
        </authorList>
    </citation>
    <scope>NUCLEOTIDE SEQUENCE</scope>
    <source>
        <tissue evidence="1">Whole body</tissue>
    </source>
</reference>
<sequence length="125" mass="14132">MRRYVIPQMHRYVAPQLRSYVAPQLRRLPTLVKKKSPVHVNSRRSSLLNINTGVQQGYAAAHERFNAVITYVMNQTASRRIFGLKYGNRVLAECDFTDDIALIYTSAAETLNTLKVGLHISLGNS</sequence>
<name>A0AA88HRT0_ARTSF</name>
<comment type="caution">
    <text evidence="1">The sequence shown here is derived from an EMBL/GenBank/DDBJ whole genome shotgun (WGS) entry which is preliminary data.</text>
</comment>
<keyword evidence="2" id="KW-1185">Reference proteome</keyword>
<evidence type="ECO:0000313" key="1">
    <source>
        <dbReference type="EMBL" id="KAK2710671.1"/>
    </source>
</evidence>
<organism evidence="1 2">
    <name type="scientific">Artemia franciscana</name>
    <name type="common">Brine shrimp</name>
    <name type="synonym">Artemia sanfranciscana</name>
    <dbReference type="NCBI Taxonomy" id="6661"/>
    <lineage>
        <taxon>Eukaryota</taxon>
        <taxon>Metazoa</taxon>
        <taxon>Ecdysozoa</taxon>
        <taxon>Arthropoda</taxon>
        <taxon>Crustacea</taxon>
        <taxon>Branchiopoda</taxon>
        <taxon>Anostraca</taxon>
        <taxon>Artemiidae</taxon>
        <taxon>Artemia</taxon>
    </lineage>
</organism>
<proteinExistence type="predicted"/>
<evidence type="ECO:0000313" key="2">
    <source>
        <dbReference type="Proteomes" id="UP001187531"/>
    </source>
</evidence>
<accession>A0AA88HRT0</accession>
<evidence type="ECO:0008006" key="3">
    <source>
        <dbReference type="Google" id="ProtNLM"/>
    </source>
</evidence>
<protein>
    <recommendedName>
        <fullName evidence="3">Reverse transcriptase domain-containing protein</fullName>
    </recommendedName>
</protein>
<dbReference type="EMBL" id="JAVRJZ010000016">
    <property type="protein sequence ID" value="KAK2710671.1"/>
    <property type="molecule type" value="Genomic_DNA"/>
</dbReference>